<evidence type="ECO:0000313" key="3">
    <source>
        <dbReference type="Proteomes" id="UP000018217"/>
    </source>
</evidence>
<sequence>MKITVIGATGFVGPDVVKEALARGHQVTAVSRSAKNLPVADNLSLAQGDIHNSSWLSGVLKGQDAVISAYNPGWSETDLFEKYTKGSEQILKAVRESEVKRLLVVGGAGSLEVAPGVELVDTEAFPADIKPASLAVRALRNHLQANEQALDWTYLSPAASLEPGPRTAQFRIGKTTLLMNGDKPASISVADLAVAILDEIENSQHIHQQFTVGY</sequence>
<protein>
    <submittedName>
        <fullName evidence="2">ADP-L-glycero-D-manno-heptose-6-epimerase</fullName>
        <ecNumber evidence="2">5.1.3.20</ecNumber>
    </submittedName>
</protein>
<dbReference type="InterPro" id="IPR036291">
    <property type="entry name" value="NAD(P)-bd_dom_sf"/>
</dbReference>
<proteinExistence type="predicted"/>
<keyword evidence="3" id="KW-1185">Reference proteome</keyword>
<dbReference type="EMBL" id="CAHS01000015">
    <property type="protein sequence ID" value="CCG87201.1"/>
    <property type="molecule type" value="Genomic_DNA"/>
</dbReference>
<evidence type="ECO:0000313" key="2">
    <source>
        <dbReference type="EMBL" id="CCG87201.1"/>
    </source>
</evidence>
<dbReference type="GO" id="GO:0016646">
    <property type="term" value="F:oxidoreductase activity, acting on the CH-NH group of donors, NAD or NADP as acceptor"/>
    <property type="evidence" value="ECO:0007669"/>
    <property type="project" value="TreeGrafter"/>
</dbReference>
<dbReference type="PANTHER" id="PTHR43355">
    <property type="entry name" value="FLAVIN REDUCTASE (NADPH)"/>
    <property type="match status" value="1"/>
</dbReference>
<dbReference type="AlphaFoldDB" id="V5Z830"/>
<evidence type="ECO:0000259" key="1">
    <source>
        <dbReference type="Pfam" id="PF13460"/>
    </source>
</evidence>
<dbReference type="STRING" id="1161919.EPIR_1836"/>
<feature type="domain" description="NAD(P)-binding" evidence="1">
    <location>
        <begin position="7"/>
        <end position="199"/>
    </location>
</feature>
<dbReference type="InterPro" id="IPR016040">
    <property type="entry name" value="NAD(P)-bd_dom"/>
</dbReference>
<name>V5Z830_9GAMM</name>
<dbReference type="Proteomes" id="UP000018217">
    <property type="component" value="Unassembled WGS sequence"/>
</dbReference>
<dbReference type="SUPFAM" id="SSF51735">
    <property type="entry name" value="NAD(P)-binding Rossmann-fold domains"/>
    <property type="match status" value="1"/>
</dbReference>
<dbReference type="CDD" id="cd05244">
    <property type="entry name" value="BVR-B_like_SDR_a"/>
    <property type="match status" value="1"/>
</dbReference>
<dbReference type="OrthoDB" id="9787292at2"/>
<dbReference type="PANTHER" id="PTHR43355:SF2">
    <property type="entry name" value="FLAVIN REDUCTASE (NADPH)"/>
    <property type="match status" value="1"/>
</dbReference>
<gene>
    <name evidence="2" type="ORF">EPIR_1836</name>
</gene>
<dbReference type="EC" id="5.1.3.20" evidence="2"/>
<accession>V5Z830</accession>
<dbReference type="InterPro" id="IPR051606">
    <property type="entry name" value="Polyketide_Oxido-like"/>
</dbReference>
<dbReference type="Pfam" id="PF13460">
    <property type="entry name" value="NAD_binding_10"/>
    <property type="match status" value="1"/>
</dbReference>
<keyword evidence="2" id="KW-0413">Isomerase</keyword>
<dbReference type="GO" id="GO:0008712">
    <property type="term" value="F:ADP-glyceromanno-heptose 6-epimerase activity"/>
    <property type="evidence" value="ECO:0007669"/>
    <property type="project" value="UniProtKB-EC"/>
</dbReference>
<dbReference type="Gene3D" id="3.40.50.720">
    <property type="entry name" value="NAD(P)-binding Rossmann-like Domain"/>
    <property type="match status" value="1"/>
</dbReference>
<reference evidence="2 3" key="1">
    <citation type="journal article" date="2013" name="Syst. Appl. Microbiol.">
        <title>Phylogenetic position and virulence apparatus of the pear flower necrosis pathogen Erwinia piriflorinigrans CFBP 5888T as assessed by comparative genomics.</title>
        <authorList>
            <person name="Smits T.H."/>
            <person name="Rezzonico F."/>
            <person name="Lopez M.M."/>
            <person name="Blom J."/>
            <person name="Goesmann A."/>
            <person name="Frey J.E."/>
            <person name="Duffy B."/>
        </authorList>
    </citation>
    <scope>NUCLEOTIDE SEQUENCE [LARGE SCALE GENOMIC DNA]</scope>
    <source>
        <strain evidence="3">CFBP5888</strain>
    </source>
</reference>
<organism evidence="2 3">
    <name type="scientific">Erwinia piriflorinigrans CFBP 5888</name>
    <dbReference type="NCBI Taxonomy" id="1161919"/>
    <lineage>
        <taxon>Bacteria</taxon>
        <taxon>Pseudomonadati</taxon>
        <taxon>Pseudomonadota</taxon>
        <taxon>Gammaproteobacteria</taxon>
        <taxon>Enterobacterales</taxon>
        <taxon>Erwiniaceae</taxon>
        <taxon>Erwinia</taxon>
    </lineage>
</organism>
<dbReference type="RefSeq" id="WP_023654994.1">
    <property type="nucleotide sequence ID" value="NZ_CAHS01000015.1"/>
</dbReference>
<comment type="caution">
    <text evidence="2">The sequence shown here is derived from an EMBL/GenBank/DDBJ whole genome shotgun (WGS) entry which is preliminary data.</text>
</comment>